<dbReference type="AlphaFoldDB" id="A0A8S1HXW5"/>
<keyword evidence="6" id="KW-1185">Reference proteome</keyword>
<sequence length="202" mass="23286">MRAKGVLSTSKDPHNKDAEMNAYISAFDEELFQDVLRLYKLGKEYPKTNGCWRFNFTAMRAQPEATRVLLKAYRMAVFNFVKIENDHVKCESCTATLDSRGTAGVVRHRVLRHIRSTAHRALNEVHRIKLDGNDWFTTPARTKETWQPWPSNWSRLPVPVTFLEPCGHVLCEECHRRLQAVSNACPVCRRIFNGVSTNRVIN</sequence>
<name>A0A8S1HXW5_9PELO</name>
<dbReference type="EMBL" id="CAJGYM010000393">
    <property type="protein sequence ID" value="CAD6200366.1"/>
    <property type="molecule type" value="Genomic_DNA"/>
</dbReference>
<dbReference type="InterPro" id="IPR013083">
    <property type="entry name" value="Znf_RING/FYVE/PHD"/>
</dbReference>
<dbReference type="PROSITE" id="PS50089">
    <property type="entry name" value="ZF_RING_2"/>
    <property type="match status" value="1"/>
</dbReference>
<keyword evidence="1 3" id="KW-0863">Zinc-finger</keyword>
<dbReference type="GO" id="GO:0008270">
    <property type="term" value="F:zinc ion binding"/>
    <property type="evidence" value="ECO:0007669"/>
    <property type="project" value="UniProtKB-KW"/>
</dbReference>
<evidence type="ECO:0000259" key="4">
    <source>
        <dbReference type="PROSITE" id="PS50089"/>
    </source>
</evidence>
<protein>
    <recommendedName>
        <fullName evidence="4">RING-type domain-containing protein</fullName>
    </recommendedName>
</protein>
<evidence type="ECO:0000256" key="3">
    <source>
        <dbReference type="PROSITE-ProRule" id="PRU00175"/>
    </source>
</evidence>
<keyword evidence="1 3" id="KW-0479">Metal-binding</keyword>
<dbReference type="Proteomes" id="UP000835052">
    <property type="component" value="Unassembled WGS sequence"/>
</dbReference>
<accession>A0A8S1HXW5</accession>
<organism evidence="5 6">
    <name type="scientific">Caenorhabditis auriculariae</name>
    <dbReference type="NCBI Taxonomy" id="2777116"/>
    <lineage>
        <taxon>Eukaryota</taxon>
        <taxon>Metazoa</taxon>
        <taxon>Ecdysozoa</taxon>
        <taxon>Nematoda</taxon>
        <taxon>Chromadorea</taxon>
        <taxon>Rhabditida</taxon>
        <taxon>Rhabditina</taxon>
        <taxon>Rhabditomorpha</taxon>
        <taxon>Rhabditoidea</taxon>
        <taxon>Rhabditidae</taxon>
        <taxon>Peloderinae</taxon>
        <taxon>Caenorhabditis</taxon>
    </lineage>
</organism>
<comment type="caution">
    <text evidence="5">The sequence shown here is derived from an EMBL/GenBank/DDBJ whole genome shotgun (WGS) entry which is preliminary data.</text>
</comment>
<feature type="non-terminal residue" evidence="5">
    <location>
        <position position="1"/>
    </location>
</feature>
<gene>
    <name evidence="5" type="ORF">CAUJ_LOCUS16261</name>
</gene>
<evidence type="ECO:0000313" key="6">
    <source>
        <dbReference type="Proteomes" id="UP000835052"/>
    </source>
</evidence>
<dbReference type="Gene3D" id="3.30.40.10">
    <property type="entry name" value="Zinc/RING finger domain, C3HC4 (zinc finger)"/>
    <property type="match status" value="1"/>
</dbReference>
<reference evidence="5" key="1">
    <citation type="submission" date="2020-10" db="EMBL/GenBank/DDBJ databases">
        <authorList>
            <person name="Kikuchi T."/>
        </authorList>
    </citation>
    <scope>NUCLEOTIDE SEQUENCE</scope>
    <source>
        <strain evidence="5">NKZ352</strain>
    </source>
</reference>
<evidence type="ECO:0000256" key="1">
    <source>
        <dbReference type="ARBA" id="ARBA00022771"/>
    </source>
</evidence>
<evidence type="ECO:0000256" key="2">
    <source>
        <dbReference type="ARBA" id="ARBA00022833"/>
    </source>
</evidence>
<evidence type="ECO:0000313" key="5">
    <source>
        <dbReference type="EMBL" id="CAD6200366.1"/>
    </source>
</evidence>
<dbReference type="InterPro" id="IPR001841">
    <property type="entry name" value="Znf_RING"/>
</dbReference>
<dbReference type="Pfam" id="PF13920">
    <property type="entry name" value="zf-C3HC4_3"/>
    <property type="match status" value="1"/>
</dbReference>
<dbReference type="SUPFAM" id="SSF57850">
    <property type="entry name" value="RING/U-box"/>
    <property type="match status" value="1"/>
</dbReference>
<feature type="domain" description="RING-type" evidence="4">
    <location>
        <begin position="165"/>
        <end position="189"/>
    </location>
</feature>
<keyword evidence="2" id="KW-0862">Zinc</keyword>
<proteinExistence type="predicted"/>